<dbReference type="GO" id="GO:0055085">
    <property type="term" value="P:transmembrane transport"/>
    <property type="evidence" value="ECO:0007669"/>
    <property type="project" value="InterPro"/>
</dbReference>
<feature type="domain" description="STAS" evidence="6">
    <location>
        <begin position="448"/>
        <end position="561"/>
    </location>
</feature>
<evidence type="ECO:0000256" key="5">
    <source>
        <dbReference type="SAM" id="Phobius"/>
    </source>
</evidence>
<dbReference type="PROSITE" id="PS50801">
    <property type="entry name" value="STAS"/>
    <property type="match status" value="1"/>
</dbReference>
<dbReference type="GO" id="GO:0016020">
    <property type="term" value="C:membrane"/>
    <property type="evidence" value="ECO:0007669"/>
    <property type="project" value="UniProtKB-SubCell"/>
</dbReference>
<dbReference type="Proteomes" id="UP000199657">
    <property type="component" value="Unassembled WGS sequence"/>
</dbReference>
<feature type="transmembrane region" description="Helical" evidence="5">
    <location>
        <begin position="216"/>
        <end position="234"/>
    </location>
</feature>
<dbReference type="InterPro" id="IPR001902">
    <property type="entry name" value="SLC26A/SulP_fam"/>
</dbReference>
<evidence type="ECO:0000256" key="4">
    <source>
        <dbReference type="ARBA" id="ARBA00023136"/>
    </source>
</evidence>
<feature type="transmembrane region" description="Helical" evidence="5">
    <location>
        <begin position="96"/>
        <end position="117"/>
    </location>
</feature>
<feature type="transmembrane region" description="Helical" evidence="5">
    <location>
        <begin position="129"/>
        <end position="147"/>
    </location>
</feature>
<feature type="transmembrane region" description="Helical" evidence="5">
    <location>
        <begin position="177"/>
        <end position="196"/>
    </location>
</feature>
<feature type="transmembrane region" description="Helical" evidence="5">
    <location>
        <begin position="260"/>
        <end position="283"/>
    </location>
</feature>
<keyword evidence="3 5" id="KW-1133">Transmembrane helix</keyword>
<evidence type="ECO:0000313" key="8">
    <source>
        <dbReference type="Proteomes" id="UP000199657"/>
    </source>
</evidence>
<accession>A0A1H8PTY1</accession>
<dbReference type="AlphaFoldDB" id="A0A1H8PTY1"/>
<dbReference type="EMBL" id="FOEG01000001">
    <property type="protein sequence ID" value="SEO45482.1"/>
    <property type="molecule type" value="Genomic_DNA"/>
</dbReference>
<evidence type="ECO:0000259" key="6">
    <source>
        <dbReference type="PROSITE" id="PS50801"/>
    </source>
</evidence>
<feature type="transmembrane region" description="Helical" evidence="5">
    <location>
        <begin position="363"/>
        <end position="382"/>
    </location>
</feature>
<dbReference type="NCBIfam" id="TIGR00815">
    <property type="entry name" value="sulP"/>
    <property type="match status" value="1"/>
</dbReference>
<dbReference type="InterPro" id="IPR036513">
    <property type="entry name" value="STAS_dom_sf"/>
</dbReference>
<dbReference type="PANTHER" id="PTHR11814">
    <property type="entry name" value="SULFATE TRANSPORTER"/>
    <property type="match status" value="1"/>
</dbReference>
<keyword evidence="4 5" id="KW-0472">Membrane</keyword>
<evidence type="ECO:0000256" key="2">
    <source>
        <dbReference type="ARBA" id="ARBA00022692"/>
    </source>
</evidence>
<dbReference type="Pfam" id="PF00916">
    <property type="entry name" value="Sulfate_transp"/>
    <property type="match status" value="1"/>
</dbReference>
<proteinExistence type="predicted"/>
<dbReference type="InterPro" id="IPR011547">
    <property type="entry name" value="SLC26A/SulP_dom"/>
</dbReference>
<protein>
    <submittedName>
        <fullName evidence="7">Sulfate permease, SulP family</fullName>
    </submittedName>
</protein>
<dbReference type="Gene3D" id="3.30.750.24">
    <property type="entry name" value="STAS domain"/>
    <property type="match status" value="1"/>
</dbReference>
<feature type="transmembrane region" description="Helical" evidence="5">
    <location>
        <begin position="394"/>
        <end position="425"/>
    </location>
</feature>
<keyword evidence="2 5" id="KW-0812">Transmembrane</keyword>
<dbReference type="STRING" id="406100.SAMN04488052_101162"/>
<evidence type="ECO:0000313" key="7">
    <source>
        <dbReference type="EMBL" id="SEO45482.1"/>
    </source>
</evidence>
<reference evidence="7 8" key="1">
    <citation type="submission" date="2016-10" db="EMBL/GenBank/DDBJ databases">
        <authorList>
            <person name="de Groot N.N."/>
        </authorList>
    </citation>
    <scope>NUCLEOTIDE SEQUENCE [LARGE SCALE GENOMIC DNA]</scope>
    <source>
        <strain evidence="7 8">CGMCC 1.6291</strain>
    </source>
</reference>
<comment type="subcellular location">
    <subcellularLocation>
        <location evidence="1">Membrane</location>
        <topology evidence="1">Multi-pass membrane protein</topology>
    </subcellularLocation>
</comment>
<dbReference type="RefSeq" id="WP_091639090.1">
    <property type="nucleotide sequence ID" value="NZ_FOEG01000001.1"/>
</dbReference>
<organism evidence="7 8">
    <name type="scientific">Aquisalimonas asiatica</name>
    <dbReference type="NCBI Taxonomy" id="406100"/>
    <lineage>
        <taxon>Bacteria</taxon>
        <taxon>Pseudomonadati</taxon>
        <taxon>Pseudomonadota</taxon>
        <taxon>Gammaproteobacteria</taxon>
        <taxon>Chromatiales</taxon>
        <taxon>Ectothiorhodospiraceae</taxon>
        <taxon>Aquisalimonas</taxon>
    </lineage>
</organism>
<feature type="transmembrane region" description="Helical" evidence="5">
    <location>
        <begin position="20"/>
        <end position="41"/>
    </location>
</feature>
<name>A0A1H8PTY1_9GAMM</name>
<dbReference type="CDD" id="cd07042">
    <property type="entry name" value="STAS_SulP_like_sulfate_transporter"/>
    <property type="match status" value="1"/>
</dbReference>
<dbReference type="SUPFAM" id="SSF52091">
    <property type="entry name" value="SpoIIaa-like"/>
    <property type="match status" value="1"/>
</dbReference>
<dbReference type="OrthoDB" id="9769739at2"/>
<sequence>MTGLLPGWLRRYRRDLLPGDLLAALVVTMLLVPQGLAYAALAGLPPQLGLYASVAPLLVYALFGSSMVLSVGPVAVASLMTASALTPLADPGSPEYIAGAVLLAFLSGLMLFAFGLLRLGNLARLMSHPVISGFIAGAALLIIVGQLRPLLGVDAEGQSAVTLMVGVVRSLPQLEPLTAAIGVGVLGGLWAARIYLPGLLRHLGLSSAAAALGSRLAPMAAVIAVSALVAVAGLEQRLDVVGTLPAGLPQLVLPALDPALITPLLLPALIIGLIGFVESVAIAQAFARQRGQRIDPDAELRGLGAANVASALSGAFPVTGGFSRTAVNAEGGARTPLAGVFAAVLIALVLVFATGLFRALPMTVLAAVIIIAAVGLVDVAALRRVWRHDRMEGLAFAGTALGVLVVGVEAGVLFGVTLSLVTLIWRASHPHLAVVGRVPGTEHFRNVCRHRVETDARVLLVRIDENLFFGNAEAVQQQLETLVARDPAPDHLVLVMTSVSHVDATALDMLEALDAGLERRGIRLHLAEVKGPVMDGLRGGPLMARLRGEVFLSVNEAFETLAEPERNQ</sequence>
<evidence type="ECO:0000256" key="1">
    <source>
        <dbReference type="ARBA" id="ARBA00004141"/>
    </source>
</evidence>
<dbReference type="Pfam" id="PF01740">
    <property type="entry name" value="STAS"/>
    <property type="match status" value="1"/>
</dbReference>
<gene>
    <name evidence="7" type="ORF">SAMN04488052_101162</name>
</gene>
<keyword evidence="8" id="KW-1185">Reference proteome</keyword>
<dbReference type="InterPro" id="IPR002645">
    <property type="entry name" value="STAS_dom"/>
</dbReference>
<evidence type="ECO:0000256" key="3">
    <source>
        <dbReference type="ARBA" id="ARBA00022989"/>
    </source>
</evidence>
<feature type="transmembrane region" description="Helical" evidence="5">
    <location>
        <begin position="337"/>
        <end position="357"/>
    </location>
</feature>
<feature type="transmembrane region" description="Helical" evidence="5">
    <location>
        <begin position="48"/>
        <end position="76"/>
    </location>
</feature>